<reference evidence="3 4" key="1">
    <citation type="submission" date="2021-04" db="EMBL/GenBank/DDBJ databases">
        <title>Paenibacillus sp. DLE-14 whole genome sequence.</title>
        <authorList>
            <person name="Ham Y.J."/>
        </authorList>
    </citation>
    <scope>NUCLEOTIDE SEQUENCE [LARGE SCALE GENOMIC DNA]</scope>
    <source>
        <strain evidence="3 4">DLE-14</strain>
    </source>
</reference>
<dbReference type="Pfam" id="PF09350">
    <property type="entry name" value="DJC28_CD"/>
    <property type="match status" value="1"/>
</dbReference>
<feature type="region of interest" description="Disordered" evidence="1">
    <location>
        <begin position="1"/>
        <end position="26"/>
    </location>
</feature>
<dbReference type="EMBL" id="JAGKSP010000002">
    <property type="protein sequence ID" value="MBP3962707.1"/>
    <property type="molecule type" value="Genomic_DNA"/>
</dbReference>
<name>A0ABS5C9N0_9BACL</name>
<feature type="compositionally biased region" description="Basic and acidic residues" evidence="1">
    <location>
        <begin position="1"/>
        <end position="21"/>
    </location>
</feature>
<keyword evidence="4" id="KW-1185">Reference proteome</keyword>
<dbReference type="PANTHER" id="PTHR39158">
    <property type="entry name" value="OS08G0560600 PROTEIN"/>
    <property type="match status" value="1"/>
</dbReference>
<dbReference type="InterPro" id="IPR052573">
    <property type="entry name" value="DnaJ_C_subfamily_28"/>
</dbReference>
<organism evidence="3 4">
    <name type="scientific">Paenibacillus lignilyticus</name>
    <dbReference type="NCBI Taxonomy" id="1172615"/>
    <lineage>
        <taxon>Bacteria</taxon>
        <taxon>Bacillati</taxon>
        <taxon>Bacillota</taxon>
        <taxon>Bacilli</taxon>
        <taxon>Bacillales</taxon>
        <taxon>Paenibacillaceae</taxon>
        <taxon>Paenibacillus</taxon>
    </lineage>
</organism>
<proteinExistence type="predicted"/>
<gene>
    <name evidence="3" type="ORF">I8J30_08320</name>
</gene>
<dbReference type="Proteomes" id="UP000673394">
    <property type="component" value="Unassembled WGS sequence"/>
</dbReference>
<protein>
    <submittedName>
        <fullName evidence="3">DUF1992 domain-containing protein</fullName>
    </submittedName>
</protein>
<evidence type="ECO:0000313" key="3">
    <source>
        <dbReference type="EMBL" id="MBP3962707.1"/>
    </source>
</evidence>
<sequence length="148" mass="16814">MSESKVESAAKTETERPEAAVESRQFWNSGLSAQDWIGEMYKEQERKGAFDHLPGKGKPIEVPSGDMTNSFLKEANFLPAWLMLQHEIRDQLQKLILSSDGGSSGSPESELAEINKKIMKYNNMVPSAILQKRRITKDTMEQQLELWK</sequence>
<comment type="caution">
    <text evidence="3">The sequence shown here is derived from an EMBL/GenBank/DDBJ whole genome shotgun (WGS) entry which is preliminary data.</text>
</comment>
<dbReference type="PANTHER" id="PTHR39158:SF1">
    <property type="entry name" value="DNAJ HOMOLOG SUBFAMILY C MEMBER 28"/>
    <property type="match status" value="1"/>
</dbReference>
<evidence type="ECO:0000313" key="4">
    <source>
        <dbReference type="Proteomes" id="UP000673394"/>
    </source>
</evidence>
<evidence type="ECO:0000259" key="2">
    <source>
        <dbReference type="Pfam" id="PF09350"/>
    </source>
</evidence>
<evidence type="ECO:0000256" key="1">
    <source>
        <dbReference type="SAM" id="MobiDB-lite"/>
    </source>
</evidence>
<accession>A0ABS5C9N0</accession>
<feature type="domain" description="DnaJ homologue subfamily C member 28 conserved" evidence="2">
    <location>
        <begin position="42"/>
        <end position="95"/>
    </location>
</feature>
<dbReference type="InterPro" id="IPR018961">
    <property type="entry name" value="DnaJ_homolog_subfam-C_membr-28"/>
</dbReference>
<dbReference type="RefSeq" id="WP_210657102.1">
    <property type="nucleotide sequence ID" value="NZ_JAGKSP010000002.1"/>
</dbReference>